<dbReference type="AlphaFoldDB" id="A0A9W5IQD5"/>
<reference evidence="2 3" key="1">
    <citation type="submission" date="2010-01" db="EMBL/GenBank/DDBJ databases">
        <authorList>
            <person name="Weinstock G."/>
            <person name="Sodergren E."/>
            <person name="Clifton S."/>
            <person name="Fulton L."/>
            <person name="Fulton B."/>
            <person name="Courtney L."/>
            <person name="Fronick C."/>
            <person name="Harrison M."/>
            <person name="Strong C."/>
            <person name="Farmer C."/>
            <person name="Delahaunty K."/>
            <person name="Markovic C."/>
            <person name="Hall O."/>
            <person name="Minx P."/>
            <person name="Tomlinson C."/>
            <person name="Mitreva M."/>
            <person name="Nelson J."/>
            <person name="Hou S."/>
            <person name="Wollam A."/>
            <person name="Pepin K.H."/>
            <person name="Johnson M."/>
            <person name="Bhonagiri V."/>
            <person name="Nash W.E."/>
            <person name="Warren W."/>
            <person name="Chinwalla A."/>
            <person name="Mardis E.R."/>
            <person name="Wilson R.K."/>
        </authorList>
    </citation>
    <scope>NUCLEOTIDE SEQUENCE [LARGE SCALE GENOMIC DNA]</scope>
    <source>
        <strain evidence="2 3">NJ9703</strain>
    </source>
</reference>
<dbReference type="EMBL" id="ACEO02000009">
    <property type="protein sequence ID" value="EFC51663.1"/>
    <property type="molecule type" value="Genomic_DNA"/>
</dbReference>
<feature type="transmembrane region" description="Helical" evidence="1">
    <location>
        <begin position="6"/>
        <end position="26"/>
    </location>
</feature>
<protein>
    <submittedName>
        <fullName evidence="2">Uncharacterized protein</fullName>
    </submittedName>
</protein>
<evidence type="ECO:0000313" key="2">
    <source>
        <dbReference type="EMBL" id="EFC51663.1"/>
    </source>
</evidence>
<keyword evidence="1" id="KW-0812">Transmembrane</keyword>
<gene>
    <name evidence="2" type="ORF">NEISUBOT_04918</name>
</gene>
<keyword evidence="1" id="KW-1133">Transmembrane helix</keyword>
<evidence type="ECO:0000313" key="3">
    <source>
        <dbReference type="Proteomes" id="UP000004621"/>
    </source>
</evidence>
<accession>A0A9W5IQD5</accession>
<sequence>MMFQWIYFGAVFVLGLGMALVCMADFLNGRRPLKAEILGAAGITFGLLAAWLSMMVLSGAIK</sequence>
<keyword evidence="1" id="KW-0472">Membrane</keyword>
<name>A0A9W5IQD5_NEISU</name>
<organism evidence="2 3">
    <name type="scientific">Neisseria subflava NJ9703</name>
    <dbReference type="NCBI Taxonomy" id="546268"/>
    <lineage>
        <taxon>Bacteria</taxon>
        <taxon>Pseudomonadati</taxon>
        <taxon>Pseudomonadota</taxon>
        <taxon>Betaproteobacteria</taxon>
        <taxon>Neisseriales</taxon>
        <taxon>Neisseriaceae</taxon>
        <taxon>Neisseria</taxon>
    </lineage>
</organism>
<evidence type="ECO:0000256" key="1">
    <source>
        <dbReference type="SAM" id="Phobius"/>
    </source>
</evidence>
<comment type="caution">
    <text evidence="2">The sequence shown here is derived from an EMBL/GenBank/DDBJ whole genome shotgun (WGS) entry which is preliminary data.</text>
</comment>
<dbReference type="Proteomes" id="UP000004621">
    <property type="component" value="Unassembled WGS sequence"/>
</dbReference>
<proteinExistence type="predicted"/>
<feature type="transmembrane region" description="Helical" evidence="1">
    <location>
        <begin position="38"/>
        <end position="61"/>
    </location>
</feature>
<dbReference type="RefSeq" id="WP_004520474.1">
    <property type="nucleotide sequence ID" value="NZ_ACEO02000009.1"/>
</dbReference>